<dbReference type="EC" id="3.4.21.89" evidence="5"/>
<dbReference type="PANTHER" id="PTHR10806:SF6">
    <property type="entry name" value="SIGNAL PEPTIDASE COMPLEX CATALYTIC SUBUNIT SEC11"/>
    <property type="match status" value="1"/>
</dbReference>
<dbReference type="RefSeq" id="WP_176008933.1">
    <property type="nucleotide sequence ID" value="NZ_CP041372.2"/>
</dbReference>
<keyword evidence="9" id="KW-1185">Reference proteome</keyword>
<dbReference type="PANTHER" id="PTHR10806">
    <property type="entry name" value="SIGNAL PEPTIDASE COMPLEX CATALYTIC SUBUNIT SEC11"/>
    <property type="match status" value="1"/>
</dbReference>
<protein>
    <recommendedName>
        <fullName evidence="5">Signal peptidase I</fullName>
        <ecNumber evidence="5">3.4.21.89</ecNumber>
    </recommendedName>
</protein>
<dbReference type="InterPro" id="IPR001733">
    <property type="entry name" value="Peptidase_S26B"/>
</dbReference>
<dbReference type="EMBL" id="CP041372">
    <property type="protein sequence ID" value="QKS70896.1"/>
    <property type="molecule type" value="Genomic_DNA"/>
</dbReference>
<dbReference type="KEGG" id="psua:FLK61_29665"/>
<keyword evidence="8" id="KW-0378">Hydrolase</keyword>
<dbReference type="Pfam" id="PF10502">
    <property type="entry name" value="Peptidase_S26"/>
    <property type="match status" value="1"/>
</dbReference>
<comment type="subcellular location">
    <subcellularLocation>
        <location evidence="1">Membrane</location>
    </subcellularLocation>
</comment>
<feature type="transmembrane region" description="Helical" evidence="6">
    <location>
        <begin position="12"/>
        <end position="31"/>
    </location>
</feature>
<dbReference type="CDD" id="cd06462">
    <property type="entry name" value="Peptidase_S24_S26"/>
    <property type="match status" value="1"/>
</dbReference>
<evidence type="ECO:0000256" key="2">
    <source>
        <dbReference type="ARBA" id="ARBA00022692"/>
    </source>
</evidence>
<dbReference type="InterPro" id="IPR019533">
    <property type="entry name" value="Peptidase_S26"/>
</dbReference>
<dbReference type="GO" id="GO:0006465">
    <property type="term" value="P:signal peptide processing"/>
    <property type="evidence" value="ECO:0007669"/>
    <property type="project" value="UniProtKB-UniRule"/>
</dbReference>
<evidence type="ECO:0000256" key="5">
    <source>
        <dbReference type="NCBIfam" id="TIGR02228"/>
    </source>
</evidence>
<dbReference type="Proteomes" id="UP000318138">
    <property type="component" value="Chromosome"/>
</dbReference>
<evidence type="ECO:0000259" key="7">
    <source>
        <dbReference type="Pfam" id="PF10502"/>
    </source>
</evidence>
<feature type="domain" description="Peptidase S26" evidence="7">
    <location>
        <begin position="19"/>
        <end position="104"/>
    </location>
</feature>
<keyword evidence="4 6" id="KW-0472">Membrane</keyword>
<dbReference type="PRINTS" id="PR00728">
    <property type="entry name" value="SIGNALPTASE"/>
</dbReference>
<gene>
    <name evidence="8" type="ORF">FLK61_29665</name>
</gene>
<sequence length="187" mass="20612">MGGLKKWNRIVDICLIVTLIVVAIIALQHVFFANQTVFGMHIVTVQSGSMSPTIKTGSVIGINSTVDKEALKENDIIMFQREQGMYVTHRIVSVEQIGDDVYYKTKGDNNEAPDVTPVSSEQVIGSFNGMNIPLLGYIPSIFANSPIIFLLIPGAILVVFSCRLFLSGLKERKLKQDLLQASAKNRE</sequence>
<accession>A0A859FF84</accession>
<evidence type="ECO:0000256" key="4">
    <source>
        <dbReference type="ARBA" id="ARBA00023136"/>
    </source>
</evidence>
<evidence type="ECO:0000256" key="6">
    <source>
        <dbReference type="SAM" id="Phobius"/>
    </source>
</evidence>
<dbReference type="AlphaFoldDB" id="A0A859FF84"/>
<keyword evidence="2 6" id="KW-0812">Transmembrane</keyword>
<organism evidence="8 9">
    <name type="scientific">Paenalkalicoccus suaedae</name>
    <dbReference type="NCBI Taxonomy" id="2592382"/>
    <lineage>
        <taxon>Bacteria</taxon>
        <taxon>Bacillati</taxon>
        <taxon>Bacillota</taxon>
        <taxon>Bacilli</taxon>
        <taxon>Bacillales</taxon>
        <taxon>Bacillaceae</taxon>
        <taxon>Paenalkalicoccus</taxon>
    </lineage>
</organism>
<evidence type="ECO:0000256" key="1">
    <source>
        <dbReference type="ARBA" id="ARBA00004370"/>
    </source>
</evidence>
<dbReference type="SUPFAM" id="SSF51306">
    <property type="entry name" value="LexA/Signal peptidase"/>
    <property type="match status" value="1"/>
</dbReference>
<reference evidence="9" key="1">
    <citation type="submission" date="2019-07" db="EMBL/GenBank/DDBJ databases">
        <title>Bacillus alkalisoli sp. nov. isolated from saline soil.</title>
        <authorList>
            <person name="Sun J.-Q."/>
            <person name="Xu L."/>
        </authorList>
    </citation>
    <scope>NUCLEOTIDE SEQUENCE [LARGE SCALE GENOMIC DNA]</scope>
    <source>
        <strain evidence="9">M4U3P1</strain>
    </source>
</reference>
<dbReference type="GO" id="GO:0009003">
    <property type="term" value="F:signal peptidase activity"/>
    <property type="evidence" value="ECO:0007669"/>
    <property type="project" value="UniProtKB-EC"/>
</dbReference>
<dbReference type="GO" id="GO:0016020">
    <property type="term" value="C:membrane"/>
    <property type="evidence" value="ECO:0007669"/>
    <property type="project" value="UniProtKB-SubCell"/>
</dbReference>
<evidence type="ECO:0000256" key="3">
    <source>
        <dbReference type="ARBA" id="ARBA00022989"/>
    </source>
</evidence>
<dbReference type="InterPro" id="IPR036286">
    <property type="entry name" value="LexA/Signal_pep-like_sf"/>
</dbReference>
<feature type="transmembrane region" description="Helical" evidence="6">
    <location>
        <begin position="147"/>
        <end position="166"/>
    </location>
</feature>
<keyword evidence="3 6" id="KW-1133">Transmembrane helix</keyword>
<dbReference type="NCBIfam" id="TIGR02228">
    <property type="entry name" value="sigpep_I_arch"/>
    <property type="match status" value="1"/>
</dbReference>
<evidence type="ECO:0000313" key="9">
    <source>
        <dbReference type="Proteomes" id="UP000318138"/>
    </source>
</evidence>
<name>A0A859FF84_9BACI</name>
<dbReference type="GO" id="GO:0004252">
    <property type="term" value="F:serine-type endopeptidase activity"/>
    <property type="evidence" value="ECO:0007669"/>
    <property type="project" value="UniProtKB-UniRule"/>
</dbReference>
<evidence type="ECO:0000313" key="8">
    <source>
        <dbReference type="EMBL" id="QKS70896.1"/>
    </source>
</evidence>
<dbReference type="Gene3D" id="2.10.109.10">
    <property type="entry name" value="Umud Fragment, subunit A"/>
    <property type="match status" value="1"/>
</dbReference>
<proteinExistence type="predicted"/>